<evidence type="ECO:0008006" key="3">
    <source>
        <dbReference type="Google" id="ProtNLM"/>
    </source>
</evidence>
<evidence type="ECO:0000313" key="2">
    <source>
        <dbReference type="EMBL" id="CAD1543209.1"/>
    </source>
</evidence>
<dbReference type="AlphaFoldDB" id="A0A6V7IVR8"/>
<sequence length="133" mass="14619">MFPKCVFVLAFVAAIFIATNVPSEAFSLTRPAAKINASHNLIAGSRLPGDRLTYQEYIIYSRSPNSVISVQKTFNVTRGERITQVLALDQITNGSGGYAKIIKGGPGLGSVTINFMSQRSYGLRFRIQVFSRR</sequence>
<protein>
    <recommendedName>
        <fullName evidence="3">Salivary secreted peptide</fullName>
    </recommendedName>
</protein>
<name>A0A6V7IVR8_9HYME</name>
<proteinExistence type="predicted"/>
<organism evidence="2">
    <name type="scientific">Bracon brevicornis</name>
    <dbReference type="NCBI Taxonomy" id="1563983"/>
    <lineage>
        <taxon>Eukaryota</taxon>
        <taxon>Metazoa</taxon>
        <taxon>Ecdysozoa</taxon>
        <taxon>Arthropoda</taxon>
        <taxon>Hexapoda</taxon>
        <taxon>Insecta</taxon>
        <taxon>Pterygota</taxon>
        <taxon>Neoptera</taxon>
        <taxon>Endopterygota</taxon>
        <taxon>Hymenoptera</taxon>
        <taxon>Apocrita</taxon>
        <taxon>Ichneumonoidea</taxon>
        <taxon>Braconidae</taxon>
        <taxon>Braconinae</taxon>
        <taxon>Bracon</taxon>
    </lineage>
</organism>
<dbReference type="EMBL" id="CADCXW020000009">
    <property type="protein sequence ID" value="CAD1543209.1"/>
    <property type="molecule type" value="Genomic_DNA"/>
</dbReference>
<accession>A0A6V7IVR8</accession>
<feature type="signal peptide" evidence="1">
    <location>
        <begin position="1"/>
        <end position="25"/>
    </location>
</feature>
<keyword evidence="1" id="KW-0732">Signal</keyword>
<dbReference type="InterPro" id="IPR031734">
    <property type="entry name" value="MBF2"/>
</dbReference>
<dbReference type="Pfam" id="PF15868">
    <property type="entry name" value="MBF2"/>
    <property type="match status" value="1"/>
</dbReference>
<gene>
    <name evidence="2" type="ORF">BBRV_LOCUS34467</name>
</gene>
<dbReference type="PANTHER" id="PTHR37685">
    <property type="entry name" value="GEO11136P1-RELATED"/>
    <property type="match status" value="1"/>
</dbReference>
<evidence type="ECO:0000256" key="1">
    <source>
        <dbReference type="SAM" id="SignalP"/>
    </source>
</evidence>
<dbReference type="PANTHER" id="PTHR37685:SF1">
    <property type="entry name" value="GEO11136P1-RELATED"/>
    <property type="match status" value="1"/>
</dbReference>
<reference evidence="2" key="1">
    <citation type="submission" date="2020-07" db="EMBL/GenBank/DDBJ databases">
        <authorList>
            <person name="Ferguson B K."/>
        </authorList>
    </citation>
    <scope>NUCLEOTIDE SEQUENCE</scope>
    <source>
        <strain evidence="2">L06</strain>
    </source>
</reference>
<feature type="chain" id="PRO_5027905746" description="Salivary secreted peptide" evidence="1">
    <location>
        <begin position="26"/>
        <end position="133"/>
    </location>
</feature>